<feature type="compositionally biased region" description="Polar residues" evidence="2">
    <location>
        <begin position="374"/>
        <end position="388"/>
    </location>
</feature>
<keyword evidence="1" id="KW-0175">Coiled coil</keyword>
<feature type="compositionally biased region" description="Polar residues" evidence="2">
    <location>
        <begin position="840"/>
        <end position="868"/>
    </location>
</feature>
<dbReference type="Proteomes" id="UP000005408">
    <property type="component" value="Unassembled WGS sequence"/>
</dbReference>
<feature type="compositionally biased region" description="Polar residues" evidence="2">
    <location>
        <begin position="507"/>
        <end position="518"/>
    </location>
</feature>
<sequence>MIGKSVPVYDARSWPVDYKCVYQKVFISDIVQVQCGSVFVTSKDTVQKIKSTILATHVKHKKSSKHALALGTSFGHVHSFLKDDLHLLQKLEDGQDQCLMLIKKPKSSAKQMLKSQSWSNLTSPSNSGIYHKTDEEDFRSKFKLKMRRKPSSDYRLAPVRDLSPPSNLSDDGGFLSHPTNNVNRWKRMDDSASDLSVSSGYKSLDRKDHGSFLRRSQQREEQNGYQHLRKDGRRYQSHSDIYFQSPKKLVTIQPEDDDCTIKSDEFYSESSSTQANTTLTSELDESKDQETVPRSHSLGDLSTGLTLSIVGQRKAESIQNLSLAGQKSLQKRTSYAKRKTDVRSQGKSPKGSKSKQSIESQIQSIIQVGDESDVTSSTPEINGISTQPIIYKSNSHSQLMKESSHNSLNNVQRALKADLLPDKHGINMAKTEREEDNSSDKSSQSTRSSVKTPNRPRRTLPVVPKGSEEVGDKKKKFSEMVKMRVSLHSSNSCSSVSRQSLLSPESESVSQTDSQTDTPSDKEVSELFNGHSSKTLRHNHFTDINTQDCQMINASGVPFNGNVHSSLPSSVRSCDSGQTTLRSCDSGQATLMSLSSTVDSGYLTTDAESDISSYTRSLQISAHNLYSSNKLNGYGQGGVPKQEMDRSFFNGHQKSPKQQPISRNNMYPSSNPPSMQPASAVVQNHHSQPQMNRSFTAQVKSPTAERQVFYPNNVHSDKSHDVMRRNSASNMQSEKGGRYSLSLQNELNTQNLKQNAPKDANLNEKAPKMRPLSAQTSGIRIQDNTVSSTQQVLDNSQQLHPPTMPMSAGHPVPKSAEHQYLVKTISSDSPARKDLVENFSPENYPSHSTPTSKGLSYSNTLPRSSNPYNQKVLGGSSSSAVKQFSSPQPVNFTGNSAALDCDTHTLKSKYTTSCQAGPVNQTQGNNSEVKYSSESSGLNNNNNTYVSTSMAAPASVNYNAQNKLTPKVFNHDYVNVQGREIRLGMNYDSVEANPSDISNVYEEYHNGCQECIKQEFQSQGPLFPRNNQSDTVFVPQNVGAKVPSLFQLLQSYDLHPLYLKLCDNLPASDFITFSDCSIVLSNIKLDKRDAIAISTPQGRCATIGGPGSAFTPVKNAAVSTSSTFTMVTVASVTTHTGCDFEGIQKGDVVIEVNGATTMAIPAVSLKAAIQAQPGDIRLLVARPKEEKEKEEKTMEQKNEEIDNLKKQLATMYMDLQKKNSVLQELTSQRTVTIKARKSEINGNIMSHEAILNALSEDEYIV</sequence>
<feature type="compositionally biased region" description="Basic and acidic residues" evidence="2">
    <location>
        <begin position="284"/>
        <end position="293"/>
    </location>
</feature>
<feature type="compositionally biased region" description="Polar residues" evidence="2">
    <location>
        <begin position="113"/>
        <end position="128"/>
    </location>
</feature>
<feature type="compositionally biased region" description="Polar residues" evidence="2">
    <location>
        <begin position="773"/>
        <end position="800"/>
    </location>
</feature>
<dbReference type="InterPro" id="IPR001478">
    <property type="entry name" value="PDZ"/>
</dbReference>
<feature type="region of interest" description="Disordered" evidence="2">
    <location>
        <begin position="325"/>
        <end position="388"/>
    </location>
</feature>
<feature type="compositionally biased region" description="Basic and acidic residues" evidence="2">
    <location>
        <begin position="430"/>
        <end position="439"/>
    </location>
</feature>
<feature type="region of interest" description="Disordered" evidence="2">
    <location>
        <begin position="430"/>
        <end position="475"/>
    </location>
</feature>
<feature type="compositionally biased region" description="Basic and acidic residues" evidence="2">
    <location>
        <begin position="203"/>
        <end position="222"/>
    </location>
</feature>
<organism evidence="4 5">
    <name type="scientific">Magallana gigas</name>
    <name type="common">Pacific oyster</name>
    <name type="synonym">Crassostrea gigas</name>
    <dbReference type="NCBI Taxonomy" id="29159"/>
    <lineage>
        <taxon>Eukaryota</taxon>
        <taxon>Metazoa</taxon>
        <taxon>Spiralia</taxon>
        <taxon>Lophotrochozoa</taxon>
        <taxon>Mollusca</taxon>
        <taxon>Bivalvia</taxon>
        <taxon>Autobranchia</taxon>
        <taxon>Pteriomorphia</taxon>
        <taxon>Ostreida</taxon>
        <taxon>Ostreoidea</taxon>
        <taxon>Ostreidae</taxon>
        <taxon>Magallana</taxon>
    </lineage>
</organism>
<evidence type="ECO:0000256" key="1">
    <source>
        <dbReference type="SAM" id="Coils"/>
    </source>
</evidence>
<feature type="compositionally biased region" description="Low complexity" evidence="2">
    <location>
        <begin position="440"/>
        <end position="449"/>
    </location>
</feature>
<feature type="region of interest" description="Disordered" evidence="2">
    <location>
        <begin position="750"/>
        <end position="812"/>
    </location>
</feature>
<evidence type="ECO:0000256" key="2">
    <source>
        <dbReference type="SAM" id="MobiDB-lite"/>
    </source>
</evidence>
<proteinExistence type="predicted"/>
<dbReference type="InterPro" id="IPR036034">
    <property type="entry name" value="PDZ_sf"/>
</dbReference>
<reference evidence="4" key="1">
    <citation type="submission" date="2022-08" db="UniProtKB">
        <authorList>
            <consortium name="EnsemblMetazoa"/>
        </authorList>
    </citation>
    <scope>IDENTIFICATION</scope>
    <source>
        <strain evidence="4">05x7-T-G4-1.051#20</strain>
    </source>
</reference>
<evidence type="ECO:0000313" key="5">
    <source>
        <dbReference type="Proteomes" id="UP000005408"/>
    </source>
</evidence>
<feature type="region of interest" description="Disordered" evidence="2">
    <location>
        <begin position="488"/>
        <end position="526"/>
    </location>
</feature>
<evidence type="ECO:0000313" key="4">
    <source>
        <dbReference type="EnsemblMetazoa" id="G26318.4:cds"/>
    </source>
</evidence>
<feature type="compositionally biased region" description="Polar residues" evidence="2">
    <location>
        <begin position="915"/>
        <end position="930"/>
    </location>
</feature>
<feature type="region of interest" description="Disordered" evidence="2">
    <location>
        <begin position="710"/>
        <end position="736"/>
    </location>
</feature>
<dbReference type="Gene3D" id="2.30.42.10">
    <property type="match status" value="1"/>
</dbReference>
<feature type="compositionally biased region" description="Low complexity" evidence="2">
    <location>
        <begin position="345"/>
        <end position="367"/>
    </location>
</feature>
<feature type="compositionally biased region" description="Polar residues" evidence="2">
    <location>
        <begin position="268"/>
        <end position="281"/>
    </location>
</feature>
<dbReference type="SUPFAM" id="SSF50156">
    <property type="entry name" value="PDZ domain-like"/>
    <property type="match status" value="1"/>
</dbReference>
<feature type="coiled-coil region" evidence="1">
    <location>
        <begin position="1180"/>
        <end position="1214"/>
    </location>
</feature>
<dbReference type="EnsemblMetazoa" id="G26318.4">
    <property type="protein sequence ID" value="G26318.4:cds"/>
    <property type="gene ID" value="G26318"/>
</dbReference>
<feature type="region of interest" description="Disordered" evidence="2">
    <location>
        <begin position="265"/>
        <end position="301"/>
    </location>
</feature>
<feature type="compositionally biased region" description="Low complexity" evidence="2">
    <location>
        <begin position="488"/>
        <end position="506"/>
    </location>
</feature>
<feature type="region of interest" description="Disordered" evidence="2">
    <location>
        <begin position="149"/>
        <end position="236"/>
    </location>
</feature>
<accession>A0A8W8L3W0</accession>
<feature type="region of interest" description="Disordered" evidence="2">
    <location>
        <begin position="915"/>
        <end position="939"/>
    </location>
</feature>
<dbReference type="AlphaFoldDB" id="A0A8W8L3W0"/>
<feature type="domain" description="PDZ" evidence="3">
    <location>
        <begin position="1142"/>
        <end position="1184"/>
    </location>
</feature>
<dbReference type="PROSITE" id="PS50106">
    <property type="entry name" value="PDZ"/>
    <property type="match status" value="1"/>
</dbReference>
<protein>
    <recommendedName>
        <fullName evidence="3">PDZ domain-containing protein</fullName>
    </recommendedName>
</protein>
<feature type="compositionally biased region" description="Basic and acidic residues" evidence="2">
    <location>
        <begin position="715"/>
        <end position="724"/>
    </location>
</feature>
<feature type="compositionally biased region" description="Polar residues" evidence="2">
    <location>
        <begin position="651"/>
        <end position="669"/>
    </location>
</feature>
<feature type="region of interest" description="Disordered" evidence="2">
    <location>
        <begin position="113"/>
        <end position="132"/>
    </location>
</feature>
<name>A0A8W8L3W0_MAGGI</name>
<keyword evidence="5" id="KW-1185">Reference proteome</keyword>
<feature type="compositionally biased region" description="Basic and acidic residues" evidence="2">
    <location>
        <begin position="466"/>
        <end position="475"/>
    </location>
</feature>
<feature type="region of interest" description="Disordered" evidence="2">
    <location>
        <begin position="835"/>
        <end position="868"/>
    </location>
</feature>
<evidence type="ECO:0000259" key="3">
    <source>
        <dbReference type="PROSITE" id="PS50106"/>
    </source>
</evidence>
<feature type="region of interest" description="Disordered" evidence="2">
    <location>
        <begin position="651"/>
        <end position="678"/>
    </location>
</feature>